<dbReference type="PANTHER" id="PTHR13069">
    <property type="entry name" value="ALKYLATED DNA REPAIR PROTEIN ALKB HOMOLOG 8"/>
    <property type="match status" value="1"/>
</dbReference>
<keyword evidence="1" id="KW-0489">Methyltransferase</keyword>
<dbReference type="Proteomes" id="UP001152964">
    <property type="component" value="Chromosome 13"/>
</dbReference>
<sequence length="333" mass="38652">MSHLSSYFTYTCMFLYFFSLFTFFSFKSSEKEEKKLDDDLGRDGLERAKKRRHYEPIMEANEAASKEQEYVHNVYNEIAPHFSQTRYKPWPIVTQFLQTRAMGAIGIDVGCGNGKYLGVNPNVYMIGSDRSDGLIECARGIDPAYNLMVADGLNLPHRDGTFDFAISIAVVHHWSTRERRVEVIRHILSKLCRGGQALIYCWALEQGSSRRGYHEGMEQDVFVPWVLPKDKPKLTPAAKAKAKSKPDLANIPPKERAQYLQRWREDQQHSKELGDDGNDKLQQEQEQEQEEVKYRYYHLYREGELAEDCRQAGATVQSEGYERDNWWVVAQMR</sequence>
<dbReference type="PANTHER" id="PTHR13069:SF21">
    <property type="entry name" value="ALKYLATED DNA REPAIR PROTEIN ALKB HOMOLOG 8"/>
    <property type="match status" value="1"/>
</dbReference>
<keyword evidence="7" id="KW-1185">Reference proteome</keyword>
<reference evidence="6" key="1">
    <citation type="submission" date="2022-08" db="EMBL/GenBank/DDBJ databases">
        <authorList>
            <person name="Byrne P K."/>
        </authorList>
    </citation>
    <scope>NUCLEOTIDE SEQUENCE</scope>
    <source>
        <strain evidence="6">UCD650</strain>
    </source>
</reference>
<dbReference type="InterPro" id="IPR013216">
    <property type="entry name" value="Methyltransf_11"/>
</dbReference>
<proteinExistence type="predicted"/>
<organism evidence="6 7">
    <name type="scientific">Saccharomyces eubayanus</name>
    <name type="common">Yeast</name>
    <dbReference type="NCBI Taxonomy" id="1080349"/>
    <lineage>
        <taxon>Eukaryota</taxon>
        <taxon>Fungi</taxon>
        <taxon>Dikarya</taxon>
        <taxon>Ascomycota</taxon>
        <taxon>Saccharomycotina</taxon>
        <taxon>Saccharomycetes</taxon>
        <taxon>Saccharomycetales</taxon>
        <taxon>Saccharomycetaceae</taxon>
        <taxon>Saccharomyces</taxon>
    </lineage>
</organism>
<dbReference type="EMBL" id="OX291503">
    <property type="protein sequence ID" value="CAI1624653.1"/>
    <property type="molecule type" value="Genomic_DNA"/>
</dbReference>
<feature type="transmembrane region" description="Helical" evidence="4">
    <location>
        <begin position="6"/>
        <end position="26"/>
    </location>
</feature>
<protein>
    <recommendedName>
        <fullName evidence="5">Methyltransferase type 11 domain-containing protein</fullName>
    </recommendedName>
</protein>
<name>A0ABN8VPX8_SACEU</name>
<feature type="compositionally biased region" description="Basic and acidic residues" evidence="3">
    <location>
        <begin position="263"/>
        <end position="283"/>
    </location>
</feature>
<evidence type="ECO:0000313" key="7">
    <source>
        <dbReference type="Proteomes" id="UP001152964"/>
    </source>
</evidence>
<keyword evidence="4" id="KW-0812">Transmembrane</keyword>
<dbReference type="CDD" id="cd02440">
    <property type="entry name" value="AdoMet_MTases"/>
    <property type="match status" value="1"/>
</dbReference>
<dbReference type="SUPFAM" id="SSF53335">
    <property type="entry name" value="S-adenosyl-L-methionine-dependent methyltransferases"/>
    <property type="match status" value="1"/>
</dbReference>
<dbReference type="Gene3D" id="3.40.50.150">
    <property type="entry name" value="Vaccinia Virus protein VP39"/>
    <property type="match status" value="1"/>
</dbReference>
<accession>A0ABN8VPX8</accession>
<evidence type="ECO:0000256" key="2">
    <source>
        <dbReference type="ARBA" id="ARBA00022679"/>
    </source>
</evidence>
<evidence type="ECO:0000259" key="5">
    <source>
        <dbReference type="Pfam" id="PF08241"/>
    </source>
</evidence>
<dbReference type="InterPro" id="IPR029063">
    <property type="entry name" value="SAM-dependent_MTases_sf"/>
</dbReference>
<dbReference type="Pfam" id="PF08241">
    <property type="entry name" value="Methyltransf_11"/>
    <property type="match status" value="1"/>
</dbReference>
<feature type="region of interest" description="Disordered" evidence="3">
    <location>
        <begin position="263"/>
        <end position="289"/>
    </location>
</feature>
<keyword evidence="4" id="KW-1133">Transmembrane helix</keyword>
<evidence type="ECO:0000313" key="6">
    <source>
        <dbReference type="EMBL" id="CAI1624653.1"/>
    </source>
</evidence>
<evidence type="ECO:0000256" key="3">
    <source>
        <dbReference type="SAM" id="MobiDB-lite"/>
    </source>
</evidence>
<evidence type="ECO:0000256" key="1">
    <source>
        <dbReference type="ARBA" id="ARBA00022603"/>
    </source>
</evidence>
<evidence type="ECO:0000256" key="4">
    <source>
        <dbReference type="SAM" id="Phobius"/>
    </source>
</evidence>
<keyword evidence="2" id="KW-0808">Transferase</keyword>
<keyword evidence="4" id="KW-0472">Membrane</keyword>
<gene>
    <name evidence="6" type="primary">U6500M01290</name>
    <name evidence="6" type="ORF">SEUBUCD650_0M01290</name>
</gene>
<dbReference type="InterPro" id="IPR051422">
    <property type="entry name" value="AlkB_tRNA_MeTrf/Diox"/>
</dbReference>
<feature type="domain" description="Methyltransferase type 11" evidence="5">
    <location>
        <begin position="107"/>
        <end position="198"/>
    </location>
</feature>